<organism evidence="2 3">
    <name type="scientific">Polysphondylium violaceum</name>
    <dbReference type="NCBI Taxonomy" id="133409"/>
    <lineage>
        <taxon>Eukaryota</taxon>
        <taxon>Amoebozoa</taxon>
        <taxon>Evosea</taxon>
        <taxon>Eumycetozoa</taxon>
        <taxon>Dictyostelia</taxon>
        <taxon>Dictyosteliales</taxon>
        <taxon>Dictyosteliaceae</taxon>
        <taxon>Polysphondylium</taxon>
    </lineage>
</organism>
<reference evidence="2" key="1">
    <citation type="submission" date="2020-01" db="EMBL/GenBank/DDBJ databases">
        <title>Development of genomics and gene disruption for Polysphondylium violaceum indicates a role for the polyketide synthase stlB in stalk morphogenesis.</title>
        <authorList>
            <person name="Narita B."/>
            <person name="Kawabe Y."/>
            <person name="Kin K."/>
            <person name="Saito T."/>
            <person name="Gibbs R."/>
            <person name="Kuspa A."/>
            <person name="Muzny D."/>
            <person name="Queller D."/>
            <person name="Richards S."/>
            <person name="Strassman J."/>
            <person name="Sucgang R."/>
            <person name="Worley K."/>
            <person name="Schaap P."/>
        </authorList>
    </citation>
    <scope>NUCLEOTIDE SEQUENCE</scope>
    <source>
        <strain evidence="2">QSvi11</strain>
    </source>
</reference>
<accession>A0A8J4Q6Q0</accession>
<keyword evidence="3" id="KW-1185">Reference proteome</keyword>
<gene>
    <name evidence="2" type="ORF">CYY_003551</name>
</gene>
<dbReference type="Proteomes" id="UP000695562">
    <property type="component" value="Unassembled WGS sequence"/>
</dbReference>
<keyword evidence="1" id="KW-1133">Transmembrane helix</keyword>
<evidence type="ECO:0000313" key="2">
    <source>
        <dbReference type="EMBL" id="KAF2075161.1"/>
    </source>
</evidence>
<dbReference type="AlphaFoldDB" id="A0A8J4Q6Q0"/>
<keyword evidence="1" id="KW-0812">Transmembrane</keyword>
<feature type="transmembrane region" description="Helical" evidence="1">
    <location>
        <begin position="12"/>
        <end position="30"/>
    </location>
</feature>
<evidence type="ECO:0000313" key="3">
    <source>
        <dbReference type="Proteomes" id="UP000695562"/>
    </source>
</evidence>
<protein>
    <submittedName>
        <fullName evidence="2">Uncharacterized protein</fullName>
    </submittedName>
</protein>
<comment type="caution">
    <text evidence="2">The sequence shown here is derived from an EMBL/GenBank/DDBJ whole genome shotgun (WGS) entry which is preliminary data.</text>
</comment>
<dbReference type="EMBL" id="AJWJ01000112">
    <property type="protein sequence ID" value="KAF2075161.1"/>
    <property type="molecule type" value="Genomic_DNA"/>
</dbReference>
<sequence length="223" mass="25675">MYHHQTNSINKISFLFIFFSFVFILVNSSTPQPDESFSSNVLVSTKNGSDSFSVYGQLYINYPTKRKLNYDMYYGPVTVIDRCDQSPMMQYTLANSTCMEKTISSSFGNMWEWLESSVDSGPCVSTSQSGKQYTATFSWGIVMGCFIGDLPLERMVTMYRPFSVQVITFYQFNVGPPSTSTFNVPGDCYSEEEEEKDDYEYYKNYKDYENESDQEDSIIKNIL</sequence>
<evidence type="ECO:0000256" key="1">
    <source>
        <dbReference type="SAM" id="Phobius"/>
    </source>
</evidence>
<name>A0A8J4Q6Q0_9MYCE</name>
<proteinExistence type="predicted"/>
<keyword evidence="1" id="KW-0472">Membrane</keyword>